<sequence>MSNTSKDEFVKTQIIEAAKTVFETYGFRKANMALIAKASGKGRSTLYYYYKNKEDVFKACMLDVYKPLLDICKSKLSNANTLKANLSIYAKENIIHIENALETYKIILHDLRQGEDFISSITVKIREQDIEMIKDCLTWAIQNKEIETLDNEHIIFLATIIVNTIDNTKKEFFIYETLKGDMLTKINWINNLLIQSLKLK</sequence>
<dbReference type="PANTHER" id="PTHR43479:SF11">
    <property type="entry name" value="ACREF_ENVCD OPERON REPRESSOR-RELATED"/>
    <property type="match status" value="1"/>
</dbReference>
<reference evidence="4 5" key="1">
    <citation type="submission" date="2016-10" db="EMBL/GenBank/DDBJ databases">
        <authorList>
            <person name="Varghese N."/>
            <person name="Submissions S."/>
        </authorList>
    </citation>
    <scope>NUCLEOTIDE SEQUENCE [LARGE SCALE GENOMIC DNA]</scope>
    <source>
        <strain evidence="4 5">RHA_55</strain>
    </source>
</reference>
<keyword evidence="5" id="KW-1185">Reference proteome</keyword>
<name>A0A1H1NIH0_9FLAO</name>
<evidence type="ECO:0000313" key="4">
    <source>
        <dbReference type="EMBL" id="SDR98683.1"/>
    </source>
</evidence>
<dbReference type="Pfam" id="PF00440">
    <property type="entry name" value="TetR_N"/>
    <property type="match status" value="1"/>
</dbReference>
<dbReference type="InterPro" id="IPR009057">
    <property type="entry name" value="Homeodomain-like_sf"/>
</dbReference>
<dbReference type="InterPro" id="IPR050624">
    <property type="entry name" value="HTH-type_Tx_Regulator"/>
</dbReference>
<evidence type="ECO:0000256" key="1">
    <source>
        <dbReference type="ARBA" id="ARBA00023125"/>
    </source>
</evidence>
<evidence type="ECO:0000259" key="3">
    <source>
        <dbReference type="PROSITE" id="PS50977"/>
    </source>
</evidence>
<organism evidence="4 5">
    <name type="scientific">Winogradskyella sediminis</name>
    <dbReference type="NCBI Taxonomy" id="1382466"/>
    <lineage>
        <taxon>Bacteria</taxon>
        <taxon>Pseudomonadati</taxon>
        <taxon>Bacteroidota</taxon>
        <taxon>Flavobacteriia</taxon>
        <taxon>Flavobacteriales</taxon>
        <taxon>Flavobacteriaceae</taxon>
        <taxon>Winogradskyella</taxon>
    </lineage>
</organism>
<gene>
    <name evidence="4" type="ORF">SAMN04489797_0609</name>
</gene>
<keyword evidence="1 2" id="KW-0238">DNA-binding</keyword>
<dbReference type="RefSeq" id="WP_092444126.1">
    <property type="nucleotide sequence ID" value="NZ_JBLXAG010000030.1"/>
</dbReference>
<dbReference type="Gene3D" id="1.10.10.60">
    <property type="entry name" value="Homeodomain-like"/>
    <property type="match status" value="1"/>
</dbReference>
<dbReference type="EMBL" id="LT629774">
    <property type="protein sequence ID" value="SDR98683.1"/>
    <property type="molecule type" value="Genomic_DNA"/>
</dbReference>
<dbReference type="SUPFAM" id="SSF46689">
    <property type="entry name" value="Homeodomain-like"/>
    <property type="match status" value="1"/>
</dbReference>
<dbReference type="InterPro" id="IPR001647">
    <property type="entry name" value="HTH_TetR"/>
</dbReference>
<protein>
    <submittedName>
        <fullName evidence="4">DNA-binding transcriptional regulator, AcrR family</fullName>
    </submittedName>
</protein>
<dbReference type="Gene3D" id="1.10.357.10">
    <property type="entry name" value="Tetracycline Repressor, domain 2"/>
    <property type="match status" value="1"/>
</dbReference>
<evidence type="ECO:0000256" key="2">
    <source>
        <dbReference type="PROSITE-ProRule" id="PRU00335"/>
    </source>
</evidence>
<dbReference type="AlphaFoldDB" id="A0A1H1NIH0"/>
<dbReference type="PRINTS" id="PR00455">
    <property type="entry name" value="HTHTETR"/>
</dbReference>
<feature type="domain" description="HTH tetR-type" evidence="3">
    <location>
        <begin position="8"/>
        <end position="68"/>
    </location>
</feature>
<dbReference type="PROSITE" id="PS50977">
    <property type="entry name" value="HTH_TETR_2"/>
    <property type="match status" value="1"/>
</dbReference>
<dbReference type="GO" id="GO:0003677">
    <property type="term" value="F:DNA binding"/>
    <property type="evidence" value="ECO:0007669"/>
    <property type="project" value="UniProtKB-UniRule"/>
</dbReference>
<feature type="DNA-binding region" description="H-T-H motif" evidence="2">
    <location>
        <begin position="31"/>
        <end position="50"/>
    </location>
</feature>
<evidence type="ECO:0000313" key="5">
    <source>
        <dbReference type="Proteomes" id="UP000198963"/>
    </source>
</evidence>
<dbReference type="PANTHER" id="PTHR43479">
    <property type="entry name" value="ACREF/ENVCD OPERON REPRESSOR-RELATED"/>
    <property type="match status" value="1"/>
</dbReference>
<accession>A0A1H1NIH0</accession>
<proteinExistence type="predicted"/>
<dbReference type="STRING" id="1249933.SAMN04489797_0609"/>
<dbReference type="Proteomes" id="UP000198963">
    <property type="component" value="Chromosome I"/>
</dbReference>